<protein>
    <submittedName>
        <fullName evidence="1">Uncharacterized protein</fullName>
    </submittedName>
</protein>
<reference evidence="1" key="1">
    <citation type="journal article" date="2018" name="Arch. Virol.">
        <title>Characterization of the first tenuivirus naturally infecting dicotyledonous plants.</title>
        <authorList>
            <person name="Lecoq H."/>
            <person name="Wipf-Scheibel C."/>
            <person name="Verdin E."/>
            <person name="Desbiez C."/>
        </authorList>
    </citation>
    <scope>NUCLEOTIDE SEQUENCE [LARGE SCALE GENOMIC DNA]</scope>
    <source>
        <strain evidence="1">E11-018</strain>
    </source>
</reference>
<evidence type="ECO:0000313" key="1">
    <source>
        <dbReference type="EMBL" id="AYL40767.1"/>
    </source>
</evidence>
<dbReference type="RefSeq" id="YP_009551588.1">
    <property type="nucleotide sequence ID" value="NC_040451.1"/>
</dbReference>
<dbReference type="EMBL" id="MH817470">
    <property type="protein sequence ID" value="AYL40767.1"/>
    <property type="molecule type" value="Genomic_RNA"/>
</dbReference>
<evidence type="ECO:0000313" key="2">
    <source>
        <dbReference type="Proteomes" id="UP000288904"/>
    </source>
</evidence>
<proteinExistence type="predicted"/>
<sequence length="373" mass="43161">MATSELNFLWADEADMEEKYSLVFGALYNHQMKEENGYLDYDECMAVLLLDGGIYSHASVSSLNKEIFLKTIRAIITNKFQLSDDKRMKLLQGVLMIVTGPDAVEKLNCRVCQTMYHKFDHKREVLCTKFGNKKWSRHMANHDFDKEEDRDEIIYESRPMIRKREVVRSGICNIKNNKIHLDILPELKEILSTTVNLAFLRELLKSGDHEDGLACFQLIVSGMLSAQGGLTKVQRDSKMVDLLMEQFGWLIDEGLIYRESGIRINKCPVCKYSSDDEMIYKGRFYNISLLLSCSYFDPDATVFLISTKSHNNSWFPGHLKPLVDEIYKKLNLSYSQFSCYEPCKTKERFRGHSHPKIYISNRAAGTESLIKRF</sequence>
<dbReference type="KEGG" id="vg:41704338"/>
<dbReference type="GeneID" id="41704338"/>
<accession>A0A3G1Z2Z8</accession>
<dbReference type="Proteomes" id="UP000288904">
    <property type="component" value="Genome"/>
</dbReference>
<name>A0A3G1Z2Z8_9VIRU</name>
<keyword evidence="2" id="KW-1185">Reference proteome</keyword>
<organism evidence="1 2">
    <name type="scientific">Melon chlorotic spot virus</name>
    <dbReference type="NCBI Taxonomy" id="2479459"/>
    <lineage>
        <taxon>Viruses</taxon>
        <taxon>Riboviria</taxon>
        <taxon>Orthornavirae</taxon>
        <taxon>Negarnaviricota</taxon>
        <taxon>Polyploviricotina</taxon>
        <taxon>Bunyaviricetes</taxon>
        <taxon>Hareavirales</taxon>
        <taxon>Phenuiviridae</taxon>
        <taxon>Mechlorovirus</taxon>
        <taxon>Mechlorovirus cucumeris</taxon>
    </lineage>
</organism>